<proteinExistence type="predicted"/>
<evidence type="ECO:0000313" key="2">
    <source>
        <dbReference type="EMBL" id="SEG95233.1"/>
    </source>
</evidence>
<name>A0A1H6ED87_9ACTN</name>
<feature type="signal peptide" evidence="1">
    <location>
        <begin position="1"/>
        <end position="27"/>
    </location>
</feature>
<reference evidence="2 3" key="1">
    <citation type="submission" date="2016-10" db="EMBL/GenBank/DDBJ databases">
        <authorList>
            <person name="de Groot N.N."/>
        </authorList>
    </citation>
    <scope>NUCLEOTIDE SEQUENCE [LARGE SCALE GENOMIC DNA]</scope>
    <source>
        <strain evidence="2 3">CGMCC 4.7037</strain>
    </source>
</reference>
<dbReference type="OrthoDB" id="9967726at2"/>
<protein>
    <recommendedName>
        <fullName evidence="4">Peptidase inhibitor family I36</fullName>
    </recommendedName>
</protein>
<dbReference type="EMBL" id="FNVT01000009">
    <property type="protein sequence ID" value="SEG95233.1"/>
    <property type="molecule type" value="Genomic_DNA"/>
</dbReference>
<evidence type="ECO:0000256" key="1">
    <source>
        <dbReference type="SAM" id="SignalP"/>
    </source>
</evidence>
<accession>A0A1H6ED87</accession>
<dbReference type="AlphaFoldDB" id="A0A1H6ED87"/>
<evidence type="ECO:0008006" key="4">
    <source>
        <dbReference type="Google" id="ProtNLM"/>
    </source>
</evidence>
<keyword evidence="1" id="KW-0732">Signal</keyword>
<dbReference type="Proteomes" id="UP000236732">
    <property type="component" value="Unassembled WGS sequence"/>
</dbReference>
<feature type="chain" id="PRO_5009296858" description="Peptidase inhibitor family I36" evidence="1">
    <location>
        <begin position="28"/>
        <end position="178"/>
    </location>
</feature>
<dbReference type="RefSeq" id="WP_146103825.1">
    <property type="nucleotide sequence ID" value="NZ_FNVT01000009.1"/>
</dbReference>
<organism evidence="2 3">
    <name type="scientific">Nonomuraea solani</name>
    <dbReference type="NCBI Taxonomy" id="1144553"/>
    <lineage>
        <taxon>Bacteria</taxon>
        <taxon>Bacillati</taxon>
        <taxon>Actinomycetota</taxon>
        <taxon>Actinomycetes</taxon>
        <taxon>Streptosporangiales</taxon>
        <taxon>Streptosporangiaceae</taxon>
        <taxon>Nonomuraea</taxon>
    </lineage>
</organism>
<keyword evidence="3" id="KW-1185">Reference proteome</keyword>
<sequence length="178" mass="19058">MIELRRPAIVVMVALAMMFCLASPARAGIGVGSWVSSPQPLYQCPATYCNQGQAYPGNDLANVCYTASGGHFWDLVFNRANGHTGFIPEPNLGAGSPRSSQPCSTVPHGGRVLRDQPMYQCPATHCNQGQAYVGNDIAFMCSVRAGGVTWAWAFNHGNGHEGFMNSYYDHTGGPLPTC</sequence>
<gene>
    <name evidence="2" type="ORF">SAMN05444920_1093</name>
</gene>
<evidence type="ECO:0000313" key="3">
    <source>
        <dbReference type="Proteomes" id="UP000236732"/>
    </source>
</evidence>